<proteinExistence type="predicted"/>
<dbReference type="InterPro" id="IPR036241">
    <property type="entry name" value="NSFL1C_SEP_dom_sf"/>
</dbReference>
<gene>
    <name evidence="3" type="ORF">EZS28_024858</name>
</gene>
<dbReference type="Gene3D" id="3.10.20.90">
    <property type="entry name" value="Phosphatidylinositol 3-kinase Catalytic Subunit, Chain A, domain 1"/>
    <property type="match status" value="1"/>
</dbReference>
<feature type="compositionally biased region" description="Basic and acidic residues" evidence="1">
    <location>
        <begin position="91"/>
        <end position="123"/>
    </location>
</feature>
<dbReference type="GO" id="GO:0043161">
    <property type="term" value="P:proteasome-mediated ubiquitin-dependent protein catabolic process"/>
    <property type="evidence" value="ECO:0007669"/>
    <property type="project" value="TreeGrafter"/>
</dbReference>
<dbReference type="GO" id="GO:0043130">
    <property type="term" value="F:ubiquitin binding"/>
    <property type="evidence" value="ECO:0007669"/>
    <property type="project" value="TreeGrafter"/>
</dbReference>
<feature type="compositionally biased region" description="Basic and acidic residues" evidence="1">
    <location>
        <begin position="289"/>
        <end position="302"/>
    </location>
</feature>
<dbReference type="InterPro" id="IPR012989">
    <property type="entry name" value="SEP_domain"/>
</dbReference>
<reference evidence="3 4" key="1">
    <citation type="submission" date="2019-03" db="EMBL/GenBank/DDBJ databases">
        <title>Single cell metagenomics reveals metabolic interactions within the superorganism composed of flagellate Streblomastix strix and complex community of Bacteroidetes bacteria on its surface.</title>
        <authorList>
            <person name="Treitli S.C."/>
            <person name="Kolisko M."/>
            <person name="Husnik F."/>
            <person name="Keeling P."/>
            <person name="Hampl V."/>
        </authorList>
    </citation>
    <scope>NUCLEOTIDE SEQUENCE [LARGE SCALE GENOMIC DNA]</scope>
    <source>
        <strain evidence="3">ST1C</strain>
    </source>
</reference>
<evidence type="ECO:0000313" key="3">
    <source>
        <dbReference type="EMBL" id="KAA6379615.1"/>
    </source>
</evidence>
<dbReference type="PROSITE" id="PS51399">
    <property type="entry name" value="SEP"/>
    <property type="match status" value="1"/>
</dbReference>
<feature type="region of interest" description="Disordered" evidence="1">
    <location>
        <begin position="21"/>
        <end position="192"/>
    </location>
</feature>
<evidence type="ECO:0000313" key="4">
    <source>
        <dbReference type="Proteomes" id="UP000324800"/>
    </source>
</evidence>
<dbReference type="EMBL" id="SNRW01008378">
    <property type="protein sequence ID" value="KAA6379615.1"/>
    <property type="molecule type" value="Genomic_DNA"/>
</dbReference>
<dbReference type="Pfam" id="PF08059">
    <property type="entry name" value="SEP"/>
    <property type="match status" value="1"/>
</dbReference>
<feature type="domain" description="SEP" evidence="2">
    <location>
        <begin position="193"/>
        <end position="258"/>
    </location>
</feature>
<organism evidence="3 4">
    <name type="scientific">Streblomastix strix</name>
    <dbReference type="NCBI Taxonomy" id="222440"/>
    <lineage>
        <taxon>Eukaryota</taxon>
        <taxon>Metamonada</taxon>
        <taxon>Preaxostyla</taxon>
        <taxon>Oxymonadida</taxon>
        <taxon>Streblomastigidae</taxon>
        <taxon>Streblomastix</taxon>
    </lineage>
</organism>
<name>A0A5J4VAU6_9EUKA</name>
<dbReference type="AlphaFoldDB" id="A0A5J4VAU6"/>
<feature type="compositionally biased region" description="Polar residues" evidence="1">
    <location>
        <begin position="268"/>
        <end position="281"/>
    </location>
</feature>
<dbReference type="OrthoDB" id="25887at2759"/>
<dbReference type="SUPFAM" id="SSF102848">
    <property type="entry name" value="NSFL1 (p97 ATPase) cofactor p47, SEP domain"/>
    <property type="match status" value="1"/>
</dbReference>
<feature type="compositionally biased region" description="Low complexity" evidence="1">
    <location>
        <begin position="159"/>
        <end position="173"/>
    </location>
</feature>
<sequence>MQRRLSSYQRLPVVAIGLFYDGHQDGQGANQQPLQPVAPSKPEMPAEWKQLSKQKPKFRTMGQLAEGDPDDDEDDKMRYTSNDGVSSHQTIDPEKKKTKDDLMENLMRKAHENAQKKGGAHDYSDDDSDDPPKDKKQKADPNAWMLGGQSTGKKDDPPQQAQDKTKAQTQQKQLPEDLFEGFQPQKEKIDKQKLKVQLTLYKDAFTCDDGAPHYTNTPEGHAQLEEIEKGYYPRSLMPPGFKGHVDVVVKDKRDENAPKPPRDYFSEPGNTIGSGPTQSAVQPKQQQFKPEEKQKEKEKDLPPQKAISDLSEGTFMDNRTNRFVVKESDTLAVLEKMILQFLNARKVEISQPFPRKVYDKATDYNMRLTDLQLKNASVIVKVL</sequence>
<feature type="region of interest" description="Disordered" evidence="1">
    <location>
        <begin position="253"/>
        <end position="306"/>
    </location>
</feature>
<evidence type="ECO:0000256" key="1">
    <source>
        <dbReference type="SAM" id="MobiDB-lite"/>
    </source>
</evidence>
<dbReference type="Gene3D" id="3.30.420.210">
    <property type="entry name" value="SEP domain"/>
    <property type="match status" value="1"/>
</dbReference>
<evidence type="ECO:0000259" key="2">
    <source>
        <dbReference type="PROSITE" id="PS51399"/>
    </source>
</evidence>
<dbReference type="SMART" id="SM00553">
    <property type="entry name" value="SEP"/>
    <property type="match status" value="1"/>
</dbReference>
<accession>A0A5J4VAU6</accession>
<dbReference type="Proteomes" id="UP000324800">
    <property type="component" value="Unassembled WGS sequence"/>
</dbReference>
<protein>
    <recommendedName>
        <fullName evidence="2">SEP domain-containing protein</fullName>
    </recommendedName>
</protein>
<comment type="caution">
    <text evidence="3">The sequence shown here is derived from an EMBL/GenBank/DDBJ whole genome shotgun (WGS) entry which is preliminary data.</text>
</comment>
<dbReference type="PANTHER" id="PTHR23333">
    <property type="entry name" value="UBX DOMAIN CONTAINING PROTEIN"/>
    <property type="match status" value="1"/>
</dbReference>
<feature type="compositionally biased region" description="Basic and acidic residues" evidence="1">
    <location>
        <begin position="253"/>
        <end position="265"/>
    </location>
</feature>
<feature type="compositionally biased region" description="Basic and acidic residues" evidence="1">
    <location>
        <begin position="130"/>
        <end position="139"/>
    </location>
</feature>
<feature type="compositionally biased region" description="Polar residues" evidence="1">
    <location>
        <begin position="79"/>
        <end position="90"/>
    </location>
</feature>